<dbReference type="SUPFAM" id="SSF52172">
    <property type="entry name" value="CheY-like"/>
    <property type="match status" value="1"/>
</dbReference>
<comment type="function">
    <text evidence="2">May play the central regulatory role in sporulation. It may be an element of the effector pathway responsible for the activation of sporulation genes in response to nutritional stress. Spo0A may act in concert with spo0H (a sigma factor) to control the expression of some genes that are critical to the sporulation process.</text>
</comment>
<evidence type="ECO:0000313" key="6">
    <source>
        <dbReference type="EMBL" id="SER02560.1"/>
    </source>
</evidence>
<dbReference type="SMART" id="SM00448">
    <property type="entry name" value="REC"/>
    <property type="match status" value="1"/>
</dbReference>
<evidence type="ECO:0000256" key="3">
    <source>
        <dbReference type="PROSITE-ProRule" id="PRU00169"/>
    </source>
</evidence>
<gene>
    <name evidence="6" type="ORF">SAMN04487884_101168</name>
</gene>
<dbReference type="GO" id="GO:0003677">
    <property type="term" value="F:DNA binding"/>
    <property type="evidence" value="ECO:0007669"/>
    <property type="project" value="InterPro"/>
</dbReference>
<feature type="domain" description="Response regulatory" evidence="4">
    <location>
        <begin position="3"/>
        <end position="125"/>
    </location>
</feature>
<reference evidence="6 7" key="1">
    <citation type="submission" date="2016-10" db="EMBL/GenBank/DDBJ databases">
        <authorList>
            <person name="de Groot N.N."/>
        </authorList>
    </citation>
    <scope>NUCLEOTIDE SEQUENCE [LARGE SCALE GENOMIC DNA]</scope>
    <source>
        <strain evidence="6 7">AR40</strain>
    </source>
</reference>
<dbReference type="AlphaFoldDB" id="A0A1H9KTT5"/>
<dbReference type="PROSITE" id="PS50110">
    <property type="entry name" value="RESPONSE_REGULATORY"/>
    <property type="match status" value="1"/>
</dbReference>
<proteinExistence type="predicted"/>
<organism evidence="6 7">
    <name type="scientific">Butyrivibrio fibrisolvens</name>
    <dbReference type="NCBI Taxonomy" id="831"/>
    <lineage>
        <taxon>Bacteria</taxon>
        <taxon>Bacillati</taxon>
        <taxon>Bacillota</taxon>
        <taxon>Clostridia</taxon>
        <taxon>Lachnospirales</taxon>
        <taxon>Lachnospiraceae</taxon>
        <taxon>Butyrivibrio</taxon>
    </lineage>
</organism>
<protein>
    <recommendedName>
        <fullName evidence="1">Stage 0 sporulation protein A homolog</fullName>
    </recommendedName>
</protein>
<dbReference type="InterPro" id="IPR007492">
    <property type="entry name" value="LytTR_DNA-bd_dom"/>
</dbReference>
<dbReference type="EMBL" id="FOGJ01000001">
    <property type="protein sequence ID" value="SER02560.1"/>
    <property type="molecule type" value="Genomic_DNA"/>
</dbReference>
<dbReference type="PANTHER" id="PTHR37299">
    <property type="entry name" value="TRANSCRIPTIONAL REGULATOR-RELATED"/>
    <property type="match status" value="1"/>
</dbReference>
<dbReference type="Pfam" id="PF00072">
    <property type="entry name" value="Response_reg"/>
    <property type="match status" value="1"/>
</dbReference>
<evidence type="ECO:0000256" key="1">
    <source>
        <dbReference type="ARBA" id="ARBA00018672"/>
    </source>
</evidence>
<dbReference type="Gene3D" id="2.40.50.1020">
    <property type="entry name" value="LytTr DNA-binding domain"/>
    <property type="match status" value="1"/>
</dbReference>
<name>A0A1H9KTT5_BUTFI</name>
<accession>A0A1H9KTT5</accession>
<evidence type="ECO:0000313" key="7">
    <source>
        <dbReference type="Proteomes" id="UP000182584"/>
    </source>
</evidence>
<evidence type="ECO:0000259" key="5">
    <source>
        <dbReference type="PROSITE" id="PS50930"/>
    </source>
</evidence>
<keyword evidence="3" id="KW-0597">Phosphoprotein</keyword>
<feature type="domain" description="HTH LytTR-type" evidence="5">
    <location>
        <begin position="135"/>
        <end position="234"/>
    </location>
</feature>
<feature type="modified residue" description="4-aspartylphosphate" evidence="3">
    <location>
        <position position="59"/>
    </location>
</feature>
<dbReference type="Proteomes" id="UP000182584">
    <property type="component" value="Unassembled WGS sequence"/>
</dbReference>
<dbReference type="PROSITE" id="PS50930">
    <property type="entry name" value="HTH_LYTTR"/>
    <property type="match status" value="1"/>
</dbReference>
<dbReference type="RefSeq" id="WP_074753786.1">
    <property type="nucleotide sequence ID" value="NZ_FOGJ01000001.1"/>
</dbReference>
<dbReference type="GO" id="GO:0000156">
    <property type="term" value="F:phosphorelay response regulator activity"/>
    <property type="evidence" value="ECO:0007669"/>
    <property type="project" value="InterPro"/>
</dbReference>
<evidence type="ECO:0000256" key="2">
    <source>
        <dbReference type="ARBA" id="ARBA00024867"/>
    </source>
</evidence>
<dbReference type="Gene3D" id="3.40.50.2300">
    <property type="match status" value="1"/>
</dbReference>
<dbReference type="Pfam" id="PF04397">
    <property type="entry name" value="LytTR"/>
    <property type="match status" value="1"/>
</dbReference>
<evidence type="ECO:0000259" key="4">
    <source>
        <dbReference type="PROSITE" id="PS50110"/>
    </source>
</evidence>
<sequence>MINIGICDDDLNTCTEIENLLAVYCNSHSIKVIIDTWYSGDNLYSYLKSGNTLDVLFLDIELLGKKSGIDVAQDIRNILCDNDMIIIFISSKSSYALELFKIQPLDFLIKPITPALLEDVMQRCMILYERNNCKFEYHTKGLHTKLFYKDILYFFSQNKKIVIVTNKKETFEFNARLKDVSCIVPHNFILIHQSYLINLDYVSECSYEYVKMQNGDILSISQPYRKEVSKKIMKNEWEILKQSC</sequence>
<dbReference type="OrthoDB" id="9802383at2"/>
<dbReference type="InterPro" id="IPR011006">
    <property type="entry name" value="CheY-like_superfamily"/>
</dbReference>
<dbReference type="InterPro" id="IPR001789">
    <property type="entry name" value="Sig_transdc_resp-reg_receiver"/>
</dbReference>
<dbReference type="PANTHER" id="PTHR37299:SF1">
    <property type="entry name" value="STAGE 0 SPORULATION PROTEIN A HOMOLOG"/>
    <property type="match status" value="1"/>
</dbReference>
<dbReference type="InterPro" id="IPR046947">
    <property type="entry name" value="LytR-like"/>
</dbReference>
<dbReference type="SMART" id="SM00850">
    <property type="entry name" value="LytTR"/>
    <property type="match status" value="1"/>
</dbReference>